<dbReference type="GO" id="GO:0003677">
    <property type="term" value="F:DNA binding"/>
    <property type="evidence" value="ECO:0007669"/>
    <property type="project" value="UniProtKB-KW"/>
</dbReference>
<dbReference type="AlphaFoldDB" id="A3DFQ5"/>
<protein>
    <submittedName>
        <fullName evidence="2">Transcriptional regulator, BadM/Rrf2 family</fullName>
    </submittedName>
</protein>
<evidence type="ECO:0000313" key="2">
    <source>
        <dbReference type="EMBL" id="ABN52784.1"/>
    </source>
</evidence>
<evidence type="ECO:0000313" key="3">
    <source>
        <dbReference type="Proteomes" id="UP000002145"/>
    </source>
</evidence>
<sequence length="151" mass="16783">MIRMRISAKGRYALAAVISMAQQYNNGEYITVISISEKLGISKIFLEQVFSSLKKAKIVSSTKGVQGGYQLTRTPSQITVLDVLLSVEVSLFEQTQETVSDKAPDIEQALRSSVFDVLDKNIKQTLSTITIADLVAEAEKHKDYNALMFYI</sequence>
<dbReference type="SUPFAM" id="SSF46785">
    <property type="entry name" value="Winged helix' DNA-binding domain"/>
    <property type="match status" value="1"/>
</dbReference>
<dbReference type="KEGG" id="cth:Cthe_1558"/>
<dbReference type="EMBL" id="CP000568">
    <property type="protein sequence ID" value="ABN52784.1"/>
    <property type="molecule type" value="Genomic_DNA"/>
</dbReference>
<reference evidence="2 3" key="2">
    <citation type="journal article" date="2013" name="Biotechnol. Biofuels">
        <title>Global transcriptome analysis of Clostridium thermocellum ATCC 27405 during growth on dilute acid pretreated Populus and switchgrass.</title>
        <authorList>
            <person name="Wilson C.M."/>
            <person name="Rodriguez M.Jr."/>
            <person name="Johnson C.M."/>
            <person name="Martin S.L."/>
            <person name="Chu T.M."/>
            <person name="Wolfinger R.D."/>
            <person name="Hauser L.J."/>
            <person name="Land M.L."/>
            <person name="Klingeman D.M."/>
            <person name="Syed M.H."/>
            <person name="Ragauskas A.J."/>
            <person name="Tschaplinski T.J."/>
            <person name="Mielenz J.R."/>
            <person name="Brown S.D."/>
        </authorList>
    </citation>
    <scope>NUCLEOTIDE SEQUENCE [LARGE SCALE GENOMIC DNA]</scope>
    <source>
        <strain evidence="3">ATCC 27405 / DSM 1237 / JCM 9322 / NBRC 103400 / NCIMB 10682 / NRRL B-4536 / VPI 7372</strain>
    </source>
</reference>
<dbReference type="NCBIfam" id="TIGR00738">
    <property type="entry name" value="rrf2_super"/>
    <property type="match status" value="1"/>
</dbReference>
<dbReference type="PANTHER" id="PTHR33221">
    <property type="entry name" value="WINGED HELIX-TURN-HELIX TRANSCRIPTIONAL REGULATOR, RRF2 FAMILY"/>
    <property type="match status" value="1"/>
</dbReference>
<reference evidence="3" key="1">
    <citation type="submission" date="2007-02" db="EMBL/GenBank/DDBJ databases">
        <title>Complete sequence of Clostridium thermocellum ATCC 27405.</title>
        <authorList>
            <consortium name="US DOE Joint Genome Institute"/>
            <person name="Copeland A."/>
            <person name="Lucas S."/>
            <person name="Lapidus A."/>
            <person name="Barry K."/>
            <person name="Detter J.C."/>
            <person name="Glavina del Rio T."/>
            <person name="Hammon N."/>
            <person name="Israni S."/>
            <person name="Dalin E."/>
            <person name="Tice H."/>
            <person name="Pitluck S."/>
            <person name="Chertkov O."/>
            <person name="Brettin T."/>
            <person name="Bruce D."/>
            <person name="Han C."/>
            <person name="Tapia R."/>
            <person name="Gilna P."/>
            <person name="Schmutz J."/>
            <person name="Larimer F."/>
            <person name="Land M."/>
            <person name="Hauser L."/>
            <person name="Kyrpides N."/>
            <person name="Mikhailova N."/>
            <person name="Wu J.H.D."/>
            <person name="Newcomb M."/>
            <person name="Richardson P."/>
        </authorList>
    </citation>
    <scope>NUCLEOTIDE SEQUENCE [LARGE SCALE GENOMIC DNA]</scope>
    <source>
        <strain evidence="3">ATCC 27405 / DSM 1237 / JCM 9322 / NBRC 103400 / NCIMB 10682 / NRRL B-4536 / VPI 7372</strain>
    </source>
</reference>
<gene>
    <name evidence="2" type="ordered locus">Cthe_1558</name>
</gene>
<proteinExistence type="predicted"/>
<dbReference type="Proteomes" id="UP000002145">
    <property type="component" value="Chromosome"/>
</dbReference>
<dbReference type="PROSITE" id="PS51197">
    <property type="entry name" value="HTH_RRF2_2"/>
    <property type="match status" value="1"/>
</dbReference>
<name>A3DFQ5_ACET2</name>
<dbReference type="InterPro" id="IPR036390">
    <property type="entry name" value="WH_DNA-bd_sf"/>
</dbReference>
<evidence type="ECO:0000256" key="1">
    <source>
        <dbReference type="ARBA" id="ARBA00023125"/>
    </source>
</evidence>
<dbReference type="Gene3D" id="1.10.10.10">
    <property type="entry name" value="Winged helix-like DNA-binding domain superfamily/Winged helix DNA-binding domain"/>
    <property type="match status" value="1"/>
</dbReference>
<dbReference type="STRING" id="203119.Cthe_1558"/>
<dbReference type="InterPro" id="IPR000944">
    <property type="entry name" value="Tscrpt_reg_Rrf2"/>
</dbReference>
<keyword evidence="3" id="KW-1185">Reference proteome</keyword>
<organism evidence="2 3">
    <name type="scientific">Acetivibrio thermocellus (strain ATCC 27405 / DSM 1237 / JCM 9322 / NBRC 103400 / NCIMB 10682 / NRRL B-4536 / VPI 7372)</name>
    <name type="common">Clostridium thermocellum</name>
    <dbReference type="NCBI Taxonomy" id="203119"/>
    <lineage>
        <taxon>Bacteria</taxon>
        <taxon>Bacillati</taxon>
        <taxon>Bacillota</taxon>
        <taxon>Clostridia</taxon>
        <taxon>Eubacteriales</taxon>
        <taxon>Oscillospiraceae</taxon>
        <taxon>Acetivibrio</taxon>
    </lineage>
</organism>
<dbReference type="HOGENOM" id="CLU_107144_0_1_9"/>
<dbReference type="GO" id="GO:0003700">
    <property type="term" value="F:DNA-binding transcription factor activity"/>
    <property type="evidence" value="ECO:0007669"/>
    <property type="project" value="TreeGrafter"/>
</dbReference>
<dbReference type="PANTHER" id="PTHR33221:SF5">
    <property type="entry name" value="HTH-TYPE TRANSCRIPTIONAL REGULATOR ISCR"/>
    <property type="match status" value="1"/>
</dbReference>
<dbReference type="eggNOG" id="COG1959">
    <property type="taxonomic scope" value="Bacteria"/>
</dbReference>
<dbReference type="GO" id="GO:0005829">
    <property type="term" value="C:cytosol"/>
    <property type="evidence" value="ECO:0007669"/>
    <property type="project" value="TreeGrafter"/>
</dbReference>
<dbReference type="Pfam" id="PF02082">
    <property type="entry name" value="Rrf2"/>
    <property type="match status" value="1"/>
</dbReference>
<keyword evidence="1" id="KW-0238">DNA-binding</keyword>
<accession>A3DFQ5</accession>
<dbReference type="InterPro" id="IPR036388">
    <property type="entry name" value="WH-like_DNA-bd_sf"/>
</dbReference>